<evidence type="ECO:0000256" key="1">
    <source>
        <dbReference type="ARBA" id="ARBA00008889"/>
    </source>
</evidence>
<dbReference type="Proteomes" id="UP000001744">
    <property type="component" value="Unassembled WGS sequence"/>
</dbReference>
<dbReference type="GO" id="GO:0006412">
    <property type="term" value="P:translation"/>
    <property type="evidence" value="ECO:0000318"/>
    <property type="project" value="GO_Central"/>
</dbReference>
<dbReference type="GO" id="GO:0005762">
    <property type="term" value="C:mitochondrial large ribosomal subunit"/>
    <property type="evidence" value="ECO:0000318"/>
    <property type="project" value="GO_Central"/>
</dbReference>
<dbReference type="eggNOG" id="ENOG502QRUI">
    <property type="taxonomic scope" value="Eukaryota"/>
</dbReference>
<reference evidence="2 4" key="1">
    <citation type="journal article" date="2011" name="Science">
        <title>Comparative functional genomics of the fission yeasts.</title>
        <authorList>
            <person name="Rhind N."/>
            <person name="Chen Z."/>
            <person name="Yassour M."/>
            <person name="Thompson D.A."/>
            <person name="Haas B.J."/>
            <person name="Habib N."/>
            <person name="Wapinski I."/>
            <person name="Roy S."/>
            <person name="Lin M.F."/>
            <person name="Heiman D.I."/>
            <person name="Young S.K."/>
            <person name="Furuya K."/>
            <person name="Guo Y."/>
            <person name="Pidoux A."/>
            <person name="Chen H.M."/>
            <person name="Robbertse B."/>
            <person name="Goldberg J.M."/>
            <person name="Aoki K."/>
            <person name="Bayne E.H."/>
            <person name="Berlin A.M."/>
            <person name="Desjardins C.A."/>
            <person name="Dobbs E."/>
            <person name="Dukaj L."/>
            <person name="Fan L."/>
            <person name="FitzGerald M.G."/>
            <person name="French C."/>
            <person name="Gujja S."/>
            <person name="Hansen K."/>
            <person name="Keifenheim D."/>
            <person name="Levin J.Z."/>
            <person name="Mosher R.A."/>
            <person name="Mueller C.A."/>
            <person name="Pfiffner J."/>
            <person name="Priest M."/>
            <person name="Russ C."/>
            <person name="Smialowska A."/>
            <person name="Swoboda P."/>
            <person name="Sykes S.M."/>
            <person name="Vaughn M."/>
            <person name="Vengrova S."/>
            <person name="Yoder R."/>
            <person name="Zeng Q."/>
            <person name="Allshire R."/>
            <person name="Baulcombe D."/>
            <person name="Birren B.W."/>
            <person name="Brown W."/>
            <person name="Ekwall K."/>
            <person name="Kellis M."/>
            <person name="Leatherwood J."/>
            <person name="Levin H."/>
            <person name="Margalit H."/>
            <person name="Martienssen R."/>
            <person name="Nieduszynski C.A."/>
            <person name="Spatafora J.W."/>
            <person name="Friedman N."/>
            <person name="Dalgaard J.Z."/>
            <person name="Baumann P."/>
            <person name="Niki H."/>
            <person name="Regev A."/>
            <person name="Nusbaum C."/>
        </authorList>
    </citation>
    <scope>NUCLEOTIDE SEQUENCE [LARGE SCALE GENOMIC DNA]</scope>
    <source>
        <strain evidence="4">yFS275 / FY16936</strain>
    </source>
</reference>
<gene>
    <name evidence="3" type="primary">mrp11</name>
    <name evidence="2" type="ORF">SJAG_04889</name>
</gene>
<dbReference type="EMBL" id="KE651167">
    <property type="protein sequence ID" value="EEB09667.1"/>
    <property type="molecule type" value="Genomic_DNA"/>
</dbReference>
<dbReference type="RefSeq" id="XP_002175960.1">
    <property type="nucleotide sequence ID" value="XM_002175924.2"/>
</dbReference>
<dbReference type="PANTHER" id="PTHR11560">
    <property type="entry name" value="39S RIBOSOMAL PROTEIN L10, MITOCHONDRIAL"/>
    <property type="match status" value="1"/>
</dbReference>
<dbReference type="OMA" id="VLHSQYV"/>
<dbReference type="GO" id="GO:0003735">
    <property type="term" value="F:structural constituent of ribosome"/>
    <property type="evidence" value="ECO:0000318"/>
    <property type="project" value="GO_Central"/>
</dbReference>
<dbReference type="GeneID" id="7050320"/>
<dbReference type="VEuPathDB" id="FungiDB:SJAG_04889"/>
<evidence type="ECO:0000313" key="4">
    <source>
        <dbReference type="Proteomes" id="UP000001744"/>
    </source>
</evidence>
<proteinExistence type="inferred from homology"/>
<name>B6K813_SCHJY</name>
<keyword evidence="4" id="KW-1185">Reference proteome</keyword>
<dbReference type="OrthoDB" id="360689at2759"/>
<evidence type="ECO:0000313" key="3">
    <source>
        <dbReference type="JaponicusDB" id="SJAG_04889"/>
    </source>
</evidence>
<accession>B6K813</accession>
<dbReference type="InterPro" id="IPR043141">
    <property type="entry name" value="Ribosomal_uL10-like_sf"/>
</dbReference>
<dbReference type="AlphaFoldDB" id="B6K813"/>
<dbReference type="SUPFAM" id="SSF160369">
    <property type="entry name" value="Ribosomal protein L10-like"/>
    <property type="match status" value="1"/>
</dbReference>
<sequence length="218" mass="24114">MRPTAMLQKTWTTLLKPAASRKSILHHQYTAALQASPNFLVLQHNNLLPSEWSNIRLGLRAIAPQLQLRVVKHLVFRHALRILESYGWKQNGPALTVSPSEASSVEAHNRVKKVTTDIDPLLVGPICVLYLGQHIEPPTLKAVLGLLKPYSRLLLLLGGRLEHGAADVDDITRVSKLSSLSGLQGQLVSLLSQPGLHLTQRLQTAYGRIAHILEQRKA</sequence>
<dbReference type="JaponicusDB" id="SJAG_04889">
    <property type="gene designation" value="mrp11"/>
</dbReference>
<dbReference type="InterPro" id="IPR047865">
    <property type="entry name" value="Ribosomal_uL10_bac_type"/>
</dbReference>
<organism evidence="2 4">
    <name type="scientific">Schizosaccharomyces japonicus (strain yFS275 / FY16936)</name>
    <name type="common">Fission yeast</name>
    <dbReference type="NCBI Taxonomy" id="402676"/>
    <lineage>
        <taxon>Eukaryota</taxon>
        <taxon>Fungi</taxon>
        <taxon>Dikarya</taxon>
        <taxon>Ascomycota</taxon>
        <taxon>Taphrinomycotina</taxon>
        <taxon>Schizosaccharomycetes</taxon>
        <taxon>Schizosaccharomycetales</taxon>
        <taxon>Schizosaccharomycetaceae</taxon>
        <taxon>Schizosaccharomyces</taxon>
    </lineage>
</organism>
<dbReference type="HOGENOM" id="CLU_044515_1_0_1"/>
<protein>
    <submittedName>
        <fullName evidence="2">Ribosomal protein subunit L11</fullName>
    </submittedName>
</protein>
<evidence type="ECO:0000313" key="2">
    <source>
        <dbReference type="EMBL" id="EEB09667.1"/>
    </source>
</evidence>
<comment type="similarity">
    <text evidence="1">Belongs to the universal ribosomal protein uL10 family.</text>
</comment>
<dbReference type="Gene3D" id="3.30.70.1730">
    <property type="match status" value="1"/>
</dbReference>
<keyword evidence="2" id="KW-0687">Ribonucleoprotein</keyword>
<keyword evidence="2" id="KW-0689">Ribosomal protein</keyword>
<dbReference type="STRING" id="402676.B6K813"/>